<dbReference type="InterPro" id="IPR001248">
    <property type="entry name" value="Pur-cyt_permease"/>
</dbReference>
<evidence type="ECO:0000313" key="7">
    <source>
        <dbReference type="EMBL" id="TLS39114.1"/>
    </source>
</evidence>
<feature type="transmembrane region" description="Helical" evidence="6">
    <location>
        <begin position="356"/>
        <end position="377"/>
    </location>
</feature>
<comment type="subcellular location">
    <subcellularLocation>
        <location evidence="1">Membrane</location>
        <topology evidence="1">Multi-pass membrane protein</topology>
    </subcellularLocation>
</comment>
<evidence type="ECO:0000256" key="2">
    <source>
        <dbReference type="ARBA" id="ARBA00008974"/>
    </source>
</evidence>
<evidence type="ECO:0000313" key="8">
    <source>
        <dbReference type="Proteomes" id="UP000308230"/>
    </source>
</evidence>
<feature type="transmembrane region" description="Helical" evidence="6">
    <location>
        <begin position="148"/>
        <end position="170"/>
    </location>
</feature>
<dbReference type="Proteomes" id="UP000308230">
    <property type="component" value="Unassembled WGS sequence"/>
</dbReference>
<evidence type="ECO:0000256" key="3">
    <source>
        <dbReference type="ARBA" id="ARBA00022692"/>
    </source>
</evidence>
<dbReference type="OrthoDB" id="2446947at2"/>
<dbReference type="EMBL" id="SWLG01000001">
    <property type="protein sequence ID" value="TLS39114.1"/>
    <property type="molecule type" value="Genomic_DNA"/>
</dbReference>
<protein>
    <submittedName>
        <fullName evidence="7">Cytosine permease</fullName>
    </submittedName>
</protein>
<dbReference type="GO" id="GO:0005886">
    <property type="term" value="C:plasma membrane"/>
    <property type="evidence" value="ECO:0007669"/>
    <property type="project" value="TreeGrafter"/>
</dbReference>
<dbReference type="PANTHER" id="PTHR30569:SF0">
    <property type="entry name" value="CYTOSINE PERMEASE"/>
    <property type="match status" value="1"/>
</dbReference>
<feature type="transmembrane region" description="Helical" evidence="6">
    <location>
        <begin position="214"/>
        <end position="230"/>
    </location>
</feature>
<evidence type="ECO:0000256" key="6">
    <source>
        <dbReference type="SAM" id="Phobius"/>
    </source>
</evidence>
<dbReference type="Gene3D" id="1.10.4160.10">
    <property type="entry name" value="Hydantoin permease"/>
    <property type="match status" value="1"/>
</dbReference>
<feature type="transmembrane region" description="Helical" evidence="6">
    <location>
        <begin position="118"/>
        <end position="136"/>
    </location>
</feature>
<evidence type="ECO:0000256" key="4">
    <source>
        <dbReference type="ARBA" id="ARBA00022989"/>
    </source>
</evidence>
<dbReference type="AlphaFoldDB" id="A0A5R9FEU9"/>
<feature type="transmembrane region" description="Helical" evidence="6">
    <location>
        <begin position="332"/>
        <end position="350"/>
    </location>
</feature>
<keyword evidence="8" id="KW-1185">Reference proteome</keyword>
<keyword evidence="4 6" id="KW-1133">Transmembrane helix</keyword>
<feature type="transmembrane region" description="Helical" evidence="6">
    <location>
        <begin position="32"/>
        <end position="51"/>
    </location>
</feature>
<keyword evidence="5 6" id="KW-0472">Membrane</keyword>
<dbReference type="RefSeq" id="WP_138122638.1">
    <property type="nucleotide sequence ID" value="NZ_SWLG01000001.1"/>
</dbReference>
<feature type="transmembrane region" description="Helical" evidence="6">
    <location>
        <begin position="398"/>
        <end position="416"/>
    </location>
</feature>
<reference evidence="7 8" key="1">
    <citation type="submission" date="2019-04" db="EMBL/GenBank/DDBJ databases">
        <title>Bacillus caeni sp. nov., a bacterium isolated from mangrove sediment.</title>
        <authorList>
            <person name="Huang H."/>
            <person name="Mo K."/>
            <person name="Hu Y."/>
        </authorList>
    </citation>
    <scope>NUCLEOTIDE SEQUENCE [LARGE SCALE GENOMIC DNA]</scope>
    <source>
        <strain evidence="7 8">HB172195</strain>
    </source>
</reference>
<sequence>MGLAKEDIQKKKIGIERFGLESIPEHLRNTSWLEYAVIQIAISVNAGNFLVPATAVLEGGLSFFWAVVSTVIGAAAAFLFVSFLSIPGAKQGIPSQYAIRLFVGVKGARYFASPVRTITSLYWFAVQTIGGAYIVIELAERLFNKSLSFTATALVLATVMAGLALVGFNAVKRITRYFLPVLLLGGIAMIAIYIRQPINGNSFAEVIQVDSRPSISTMSFFASLAFVQYVSGVSSASDMARYAKTARQGFIGLYAGNVIGFLITSILGAYTAAAAQHWNPFLITSRETESAILLFFIFTAAIASMITINISNAYTGGYSLLNTFPILGRVKSAILLGVFAVLLSTVPSLVNEARSFITLLGGFIIPLSAIIATDFIVIKKCRFYHEDLALLNENNWSYNTRGFCSLALGTVVYFFLPDSYSPGFLTFVLTGVIYYFCHTKRGQ</sequence>
<dbReference type="InterPro" id="IPR030191">
    <property type="entry name" value="CodB"/>
</dbReference>
<dbReference type="PANTHER" id="PTHR30569">
    <property type="entry name" value="CYTOSINE TRANSPORTER CODB"/>
    <property type="match status" value="1"/>
</dbReference>
<comment type="caution">
    <text evidence="7">The sequence shown here is derived from an EMBL/GenBank/DDBJ whole genome shotgun (WGS) entry which is preliminary data.</text>
</comment>
<gene>
    <name evidence="7" type="ORF">FCL54_02035</name>
</gene>
<comment type="similarity">
    <text evidence="2">Belongs to the purine-cytosine permease (2.A.39) family.</text>
</comment>
<organism evidence="7 8">
    <name type="scientific">Exobacillus caeni</name>
    <dbReference type="NCBI Taxonomy" id="2574798"/>
    <lineage>
        <taxon>Bacteria</taxon>
        <taxon>Bacillati</taxon>
        <taxon>Bacillota</taxon>
        <taxon>Bacilli</taxon>
        <taxon>Bacillales</taxon>
        <taxon>Guptibacillaceae</taxon>
        <taxon>Exobacillus</taxon>
    </lineage>
</organism>
<name>A0A5R9FEU9_9BACL</name>
<feature type="transmembrane region" description="Helical" evidence="6">
    <location>
        <begin position="422"/>
        <end position="437"/>
    </location>
</feature>
<accession>A0A5R9FEU9</accession>
<feature type="transmembrane region" description="Helical" evidence="6">
    <location>
        <begin position="63"/>
        <end position="86"/>
    </location>
</feature>
<keyword evidence="3 6" id="KW-0812">Transmembrane</keyword>
<proteinExistence type="inferred from homology"/>
<dbReference type="Pfam" id="PF02133">
    <property type="entry name" value="Transp_cyt_pur"/>
    <property type="match status" value="1"/>
</dbReference>
<dbReference type="GO" id="GO:0015209">
    <property type="term" value="F:cytosine transmembrane transporter activity"/>
    <property type="evidence" value="ECO:0007669"/>
    <property type="project" value="InterPro"/>
</dbReference>
<feature type="transmembrane region" description="Helical" evidence="6">
    <location>
        <begin position="177"/>
        <end position="194"/>
    </location>
</feature>
<feature type="transmembrane region" description="Helical" evidence="6">
    <location>
        <begin position="251"/>
        <end position="272"/>
    </location>
</feature>
<evidence type="ECO:0000256" key="5">
    <source>
        <dbReference type="ARBA" id="ARBA00023136"/>
    </source>
</evidence>
<feature type="transmembrane region" description="Helical" evidence="6">
    <location>
        <begin position="292"/>
        <end position="311"/>
    </location>
</feature>
<evidence type="ECO:0000256" key="1">
    <source>
        <dbReference type="ARBA" id="ARBA00004141"/>
    </source>
</evidence>